<accession>A0ABQ5QKU4</accession>
<feature type="DNA-binding region" description="H-T-H motif" evidence="2">
    <location>
        <begin position="40"/>
        <end position="59"/>
    </location>
</feature>
<evidence type="ECO:0000256" key="1">
    <source>
        <dbReference type="ARBA" id="ARBA00023125"/>
    </source>
</evidence>
<name>A0ABQ5QKU4_9ACTN</name>
<keyword evidence="5" id="KW-1185">Reference proteome</keyword>
<dbReference type="PANTHER" id="PTHR30055">
    <property type="entry name" value="HTH-TYPE TRANSCRIPTIONAL REGULATOR RUTR"/>
    <property type="match status" value="1"/>
</dbReference>
<keyword evidence="1 2" id="KW-0238">DNA-binding</keyword>
<comment type="caution">
    <text evidence="4">The sequence shown here is derived from an EMBL/GenBank/DDBJ whole genome shotgun (WGS) entry which is preliminary data.</text>
</comment>
<dbReference type="InterPro" id="IPR009057">
    <property type="entry name" value="Homeodomain-like_sf"/>
</dbReference>
<dbReference type="PROSITE" id="PS50977">
    <property type="entry name" value="HTH_TETR_2"/>
    <property type="match status" value="1"/>
</dbReference>
<feature type="domain" description="HTH tetR-type" evidence="3">
    <location>
        <begin position="17"/>
        <end position="77"/>
    </location>
</feature>
<dbReference type="SUPFAM" id="SSF46689">
    <property type="entry name" value="Homeodomain-like"/>
    <property type="match status" value="1"/>
</dbReference>
<dbReference type="Proteomes" id="UP001144280">
    <property type="component" value="Unassembled WGS sequence"/>
</dbReference>
<organism evidence="4 5">
    <name type="scientific">Phytohabitans aurantiacus</name>
    <dbReference type="NCBI Taxonomy" id="3016789"/>
    <lineage>
        <taxon>Bacteria</taxon>
        <taxon>Bacillati</taxon>
        <taxon>Actinomycetota</taxon>
        <taxon>Actinomycetes</taxon>
        <taxon>Micromonosporales</taxon>
        <taxon>Micromonosporaceae</taxon>
    </lineage>
</organism>
<dbReference type="Gene3D" id="1.10.357.10">
    <property type="entry name" value="Tetracycline Repressor, domain 2"/>
    <property type="match status" value="1"/>
</dbReference>
<dbReference type="Pfam" id="PF00440">
    <property type="entry name" value="TetR_N"/>
    <property type="match status" value="1"/>
</dbReference>
<reference evidence="4" key="1">
    <citation type="submission" date="2022-12" db="EMBL/GenBank/DDBJ databases">
        <title>New Phytohabitans aurantiacus sp. RD004123 nov., an actinomycete isolated from soil.</title>
        <authorList>
            <person name="Triningsih D.W."/>
            <person name="Harunari E."/>
            <person name="Igarashi Y."/>
        </authorList>
    </citation>
    <scope>NUCLEOTIDE SEQUENCE</scope>
    <source>
        <strain evidence="4">RD004123</strain>
    </source>
</reference>
<evidence type="ECO:0000256" key="2">
    <source>
        <dbReference type="PROSITE-ProRule" id="PRU00335"/>
    </source>
</evidence>
<protein>
    <recommendedName>
        <fullName evidence="3">HTH tetR-type domain-containing protein</fullName>
    </recommendedName>
</protein>
<dbReference type="PRINTS" id="PR00455">
    <property type="entry name" value="HTHTETR"/>
</dbReference>
<dbReference type="InterPro" id="IPR050109">
    <property type="entry name" value="HTH-type_TetR-like_transc_reg"/>
</dbReference>
<proteinExistence type="predicted"/>
<gene>
    <name evidence="4" type="ORF">Pa4123_05630</name>
</gene>
<dbReference type="InterPro" id="IPR001647">
    <property type="entry name" value="HTH_TetR"/>
</dbReference>
<evidence type="ECO:0000313" key="4">
    <source>
        <dbReference type="EMBL" id="GLH95291.1"/>
    </source>
</evidence>
<sequence>MNVRPGGPRRAGIDPGGAARLRILEAASALFVRRGYVGTTVQAVAGRAGVSVQTIYNVVGGKSDLLKAVYDAMLAGDAAPVPMSERPTAKAMRAATDARTCLVLYARMPREIFERVGPLLSAVFSDGDPDVRRFLDVIDGERANGTRQIAGFIAARFGMRPGMSTDQAADILWTLTSVDVAYRLVRRRRWSLTEYERWLGRTMADALLGDQES</sequence>
<dbReference type="EMBL" id="BSDI01000002">
    <property type="protein sequence ID" value="GLH95291.1"/>
    <property type="molecule type" value="Genomic_DNA"/>
</dbReference>
<dbReference type="PANTHER" id="PTHR30055:SF146">
    <property type="entry name" value="HTH-TYPE TRANSCRIPTIONAL DUAL REGULATOR CECR"/>
    <property type="match status" value="1"/>
</dbReference>
<dbReference type="RefSeq" id="WP_281892260.1">
    <property type="nucleotide sequence ID" value="NZ_BSDI01000002.1"/>
</dbReference>
<evidence type="ECO:0000313" key="5">
    <source>
        <dbReference type="Proteomes" id="UP001144280"/>
    </source>
</evidence>
<evidence type="ECO:0000259" key="3">
    <source>
        <dbReference type="PROSITE" id="PS50977"/>
    </source>
</evidence>